<dbReference type="AlphaFoldDB" id="A0A2G8S822"/>
<comment type="caution">
    <text evidence="1">The sequence shown here is derived from an EMBL/GenBank/DDBJ whole genome shotgun (WGS) entry which is preliminary data.</text>
</comment>
<keyword evidence="2" id="KW-1185">Reference proteome</keyword>
<name>A0A2G8S822_9APHY</name>
<gene>
    <name evidence="1" type="ORF">GSI_07836</name>
</gene>
<dbReference type="Proteomes" id="UP000230002">
    <property type="component" value="Unassembled WGS sequence"/>
</dbReference>
<accession>A0A2G8S822</accession>
<sequence length="157" mass="17349">MALESGKYTIISKLNDGSVGRRVAEDRSGNPKGIFKLAKDMGPYVTIWEVEKLENGNYKFKANGSVVGAINGLLWAIILENQIENATTVEWTLKRDERDTDGNAYVVMAASQQVGWVAPTGEDEQIAVKPILVGLTIPPTFSPSEVFVFKKWEQESE</sequence>
<dbReference type="Gene3D" id="2.80.10.50">
    <property type="match status" value="1"/>
</dbReference>
<protein>
    <submittedName>
        <fullName evidence="1">Uncharacterized protein</fullName>
    </submittedName>
</protein>
<organism evidence="1 2">
    <name type="scientific">Ganoderma sinense ZZ0214-1</name>
    <dbReference type="NCBI Taxonomy" id="1077348"/>
    <lineage>
        <taxon>Eukaryota</taxon>
        <taxon>Fungi</taxon>
        <taxon>Dikarya</taxon>
        <taxon>Basidiomycota</taxon>
        <taxon>Agaricomycotina</taxon>
        <taxon>Agaricomycetes</taxon>
        <taxon>Polyporales</taxon>
        <taxon>Polyporaceae</taxon>
        <taxon>Ganoderma</taxon>
    </lineage>
</organism>
<dbReference type="GO" id="GO:0004867">
    <property type="term" value="F:serine-type endopeptidase inhibitor activity"/>
    <property type="evidence" value="ECO:0007669"/>
    <property type="project" value="InterPro"/>
</dbReference>
<dbReference type="InterPro" id="IPR031755">
    <property type="entry name" value="Inhibitor_I66"/>
</dbReference>
<evidence type="ECO:0000313" key="2">
    <source>
        <dbReference type="Proteomes" id="UP000230002"/>
    </source>
</evidence>
<dbReference type="OrthoDB" id="2794653at2759"/>
<dbReference type="Pfam" id="PF16850">
    <property type="entry name" value="Inhibitor_I66"/>
    <property type="match status" value="1"/>
</dbReference>
<reference evidence="1 2" key="1">
    <citation type="journal article" date="2015" name="Sci. Rep.">
        <title>Chromosome-level genome map provides insights into diverse defense mechanisms in the medicinal fungus Ganoderma sinense.</title>
        <authorList>
            <person name="Zhu Y."/>
            <person name="Xu J."/>
            <person name="Sun C."/>
            <person name="Zhou S."/>
            <person name="Xu H."/>
            <person name="Nelson D.R."/>
            <person name="Qian J."/>
            <person name="Song J."/>
            <person name="Luo H."/>
            <person name="Xiang L."/>
            <person name="Li Y."/>
            <person name="Xu Z."/>
            <person name="Ji A."/>
            <person name="Wang L."/>
            <person name="Lu S."/>
            <person name="Hayward A."/>
            <person name="Sun W."/>
            <person name="Li X."/>
            <person name="Schwartz D.C."/>
            <person name="Wang Y."/>
            <person name="Chen S."/>
        </authorList>
    </citation>
    <scope>NUCLEOTIDE SEQUENCE [LARGE SCALE GENOMIC DNA]</scope>
    <source>
        <strain evidence="1 2">ZZ0214-1</strain>
    </source>
</reference>
<proteinExistence type="predicted"/>
<dbReference type="EMBL" id="AYKW01000017">
    <property type="protein sequence ID" value="PIL29926.1"/>
    <property type="molecule type" value="Genomic_DNA"/>
</dbReference>
<dbReference type="CDD" id="cd23428">
    <property type="entry name" value="beta-trefoil_Ricin_SPI"/>
    <property type="match status" value="1"/>
</dbReference>
<evidence type="ECO:0000313" key="1">
    <source>
        <dbReference type="EMBL" id="PIL29926.1"/>
    </source>
</evidence>